<reference evidence="2 3" key="2">
    <citation type="submission" date="2018-11" db="EMBL/GenBank/DDBJ databases">
        <authorList>
            <consortium name="Pathogen Informatics"/>
        </authorList>
    </citation>
    <scope>NUCLEOTIDE SEQUENCE [LARGE SCALE GENOMIC DNA]</scope>
</reference>
<dbReference type="PIRSF" id="PIRSF500176">
    <property type="entry name" value="L_ASNase"/>
    <property type="match status" value="1"/>
</dbReference>
<feature type="region of interest" description="Disordered" evidence="1">
    <location>
        <begin position="1"/>
        <end position="20"/>
    </location>
</feature>
<dbReference type="InterPro" id="IPR006034">
    <property type="entry name" value="Asparaginase/glutaminase-like"/>
</dbReference>
<dbReference type="GO" id="GO:0004067">
    <property type="term" value="F:asparaginase activity"/>
    <property type="evidence" value="ECO:0007669"/>
    <property type="project" value="TreeGrafter"/>
</dbReference>
<dbReference type="InterPro" id="IPR037152">
    <property type="entry name" value="L-asparaginase_N_sf"/>
</dbReference>
<dbReference type="PIRSF" id="PIRSF001220">
    <property type="entry name" value="L-ASNase_gatD"/>
    <property type="match status" value="1"/>
</dbReference>
<dbReference type="EMBL" id="UZAM01013499">
    <property type="protein sequence ID" value="VDP28236.1"/>
    <property type="molecule type" value="Genomic_DNA"/>
</dbReference>
<keyword evidence="3" id="KW-1185">Reference proteome</keyword>
<sequence length="148" mass="16482">MDDVAAEVSPPTELVVTTDGTSGKRKRLKVVIPERVRTQLRRLSESLGDPSEISEDIDSHLDLDLSARTPLASPGITNFRMKFTGREPESKVLVLYTGGTIGMQSHNGVYVPEPGYLGEAIREDPHLNEESYIYRFFKHEAVKPFALP</sequence>
<organism evidence="4">
    <name type="scientific">Soboliphyme baturini</name>
    <dbReference type="NCBI Taxonomy" id="241478"/>
    <lineage>
        <taxon>Eukaryota</taxon>
        <taxon>Metazoa</taxon>
        <taxon>Ecdysozoa</taxon>
        <taxon>Nematoda</taxon>
        <taxon>Enoplea</taxon>
        <taxon>Dorylaimia</taxon>
        <taxon>Dioctophymatida</taxon>
        <taxon>Dioctophymatoidea</taxon>
        <taxon>Soboliphymatidae</taxon>
        <taxon>Soboliphyme</taxon>
    </lineage>
</organism>
<evidence type="ECO:0000313" key="2">
    <source>
        <dbReference type="EMBL" id="VDP28236.1"/>
    </source>
</evidence>
<dbReference type="OrthoDB" id="542841at2759"/>
<dbReference type="Gene3D" id="3.40.50.1170">
    <property type="entry name" value="L-asparaginase, N-terminal domain"/>
    <property type="match status" value="1"/>
</dbReference>
<gene>
    <name evidence="2" type="ORF">SBAD_LOCUS10022</name>
</gene>
<evidence type="ECO:0000313" key="4">
    <source>
        <dbReference type="WBParaSite" id="SBAD_0001037701-mRNA-1"/>
    </source>
</evidence>
<proteinExistence type="predicted"/>
<dbReference type="WBParaSite" id="SBAD_0001037701-mRNA-1">
    <property type="protein sequence ID" value="SBAD_0001037701-mRNA-1"/>
    <property type="gene ID" value="SBAD_0001037701"/>
</dbReference>
<name>A0A183J2C4_9BILA</name>
<evidence type="ECO:0000313" key="3">
    <source>
        <dbReference type="Proteomes" id="UP000270296"/>
    </source>
</evidence>
<dbReference type="PANTHER" id="PTHR11707">
    <property type="entry name" value="L-ASPARAGINASE"/>
    <property type="match status" value="1"/>
</dbReference>
<accession>A0A183J2C4</accession>
<dbReference type="PANTHER" id="PTHR11707:SF28">
    <property type="entry name" value="60 KDA LYSOPHOSPHOLIPASE"/>
    <property type="match status" value="1"/>
</dbReference>
<dbReference type="SUPFAM" id="SSF53774">
    <property type="entry name" value="Glutaminase/Asparaginase"/>
    <property type="match status" value="1"/>
</dbReference>
<reference evidence="4" key="1">
    <citation type="submission" date="2016-06" db="UniProtKB">
        <authorList>
            <consortium name="WormBaseParasite"/>
        </authorList>
    </citation>
    <scope>IDENTIFICATION</scope>
</reference>
<dbReference type="AlphaFoldDB" id="A0A183J2C4"/>
<dbReference type="Proteomes" id="UP000270296">
    <property type="component" value="Unassembled WGS sequence"/>
</dbReference>
<dbReference type="InterPro" id="IPR036152">
    <property type="entry name" value="Asp/glu_Ase-like_sf"/>
</dbReference>
<protein>
    <submittedName>
        <fullName evidence="4">Asparaginase</fullName>
    </submittedName>
</protein>
<evidence type="ECO:0000256" key="1">
    <source>
        <dbReference type="SAM" id="MobiDB-lite"/>
    </source>
</evidence>